<keyword evidence="2" id="KW-1185">Reference proteome</keyword>
<dbReference type="RefSeq" id="XP_060054983.1">
    <property type="nucleotide sequence ID" value="XM_060199000.1"/>
</dbReference>
<reference evidence="3" key="1">
    <citation type="submission" date="2025-08" db="UniProtKB">
        <authorList>
            <consortium name="RefSeq"/>
        </authorList>
    </citation>
    <scope>IDENTIFICATION</scope>
</reference>
<dbReference type="InterPro" id="IPR012674">
    <property type="entry name" value="Calycin"/>
</dbReference>
<name>A0ABM3Y1N0_ERIEU</name>
<dbReference type="InterPro" id="IPR000566">
    <property type="entry name" value="Lipocln_cytosolic_FA-bd_dom"/>
</dbReference>
<dbReference type="Pfam" id="PF00061">
    <property type="entry name" value="Lipocalin"/>
    <property type="match status" value="1"/>
</dbReference>
<proteinExistence type="predicted"/>
<dbReference type="Gene3D" id="2.40.128.20">
    <property type="match status" value="1"/>
</dbReference>
<accession>A0ABM3Y1N0</accession>
<protein>
    <submittedName>
        <fullName evidence="3">Beta-lactoglobulin-3-like</fullName>
    </submittedName>
</protein>
<dbReference type="Proteomes" id="UP001652624">
    <property type="component" value="Chromosome 10"/>
</dbReference>
<dbReference type="GeneID" id="132540811"/>
<evidence type="ECO:0000259" key="1">
    <source>
        <dbReference type="Pfam" id="PF00061"/>
    </source>
</evidence>
<evidence type="ECO:0000313" key="3">
    <source>
        <dbReference type="RefSeq" id="XP_060054983.1"/>
    </source>
</evidence>
<sequence>MVGVCLRAPDSPFPLTRENDKCVEKKIVAEKTAVPAEFKIKSSLLRKQSLPPVSPPDNDEELLFFLVNTDKSDEYPIVCIKSAQGAPQKKLVCQELAKTLTFNKEAMEKFSNFAKTADAQVILFFIPGQVDEPCRF</sequence>
<dbReference type="SUPFAM" id="SSF50814">
    <property type="entry name" value="Lipocalins"/>
    <property type="match status" value="1"/>
</dbReference>
<feature type="domain" description="Lipocalin/cytosolic fatty-acid binding" evidence="1">
    <location>
        <begin position="17"/>
        <end position="116"/>
    </location>
</feature>
<organism evidence="2 3">
    <name type="scientific">Erinaceus europaeus</name>
    <name type="common">Western European hedgehog</name>
    <dbReference type="NCBI Taxonomy" id="9365"/>
    <lineage>
        <taxon>Eukaryota</taxon>
        <taxon>Metazoa</taxon>
        <taxon>Chordata</taxon>
        <taxon>Craniata</taxon>
        <taxon>Vertebrata</taxon>
        <taxon>Euteleostomi</taxon>
        <taxon>Mammalia</taxon>
        <taxon>Eutheria</taxon>
        <taxon>Laurasiatheria</taxon>
        <taxon>Eulipotyphla</taxon>
        <taxon>Erinaceidae</taxon>
        <taxon>Erinaceinae</taxon>
        <taxon>Erinaceus</taxon>
    </lineage>
</organism>
<evidence type="ECO:0000313" key="2">
    <source>
        <dbReference type="Proteomes" id="UP001652624"/>
    </source>
</evidence>
<gene>
    <name evidence="3" type="primary">LOC132540811</name>
</gene>